<reference evidence="2 3" key="1">
    <citation type="submission" date="2017-05" db="EMBL/GenBank/DDBJ databases">
        <authorList>
            <person name="Varghese N."/>
            <person name="Submissions S."/>
        </authorList>
    </citation>
    <scope>NUCLEOTIDE SEQUENCE [LARGE SCALE GENOMIC DNA]</scope>
    <source>
        <strain evidence="2 3">DSM 21985</strain>
    </source>
</reference>
<proteinExistence type="predicted"/>
<dbReference type="Proteomes" id="UP000317557">
    <property type="component" value="Unassembled WGS sequence"/>
</dbReference>
<dbReference type="RefSeq" id="WP_142453212.1">
    <property type="nucleotide sequence ID" value="NZ_FXTP01000002.1"/>
</dbReference>
<dbReference type="AlphaFoldDB" id="A0A521BDC9"/>
<dbReference type="InterPro" id="IPR013766">
    <property type="entry name" value="Thioredoxin_domain"/>
</dbReference>
<dbReference type="Pfam" id="PF00578">
    <property type="entry name" value="AhpC-TSA"/>
    <property type="match status" value="1"/>
</dbReference>
<dbReference type="OrthoDB" id="9809746at2"/>
<dbReference type="PANTHER" id="PTHR43640">
    <property type="entry name" value="OS07G0260300 PROTEIN"/>
    <property type="match status" value="1"/>
</dbReference>
<evidence type="ECO:0000259" key="1">
    <source>
        <dbReference type="PROSITE" id="PS51352"/>
    </source>
</evidence>
<organism evidence="2 3">
    <name type="scientific">Gracilimonas mengyeensis</name>
    <dbReference type="NCBI Taxonomy" id="1302730"/>
    <lineage>
        <taxon>Bacteria</taxon>
        <taxon>Pseudomonadati</taxon>
        <taxon>Balneolota</taxon>
        <taxon>Balneolia</taxon>
        <taxon>Balneolales</taxon>
        <taxon>Balneolaceae</taxon>
        <taxon>Gracilimonas</taxon>
    </lineage>
</organism>
<dbReference type="InterPro" id="IPR036249">
    <property type="entry name" value="Thioredoxin-like_sf"/>
</dbReference>
<dbReference type="PROSITE" id="PS51352">
    <property type="entry name" value="THIOREDOXIN_2"/>
    <property type="match status" value="1"/>
</dbReference>
<dbReference type="GO" id="GO:0016209">
    <property type="term" value="F:antioxidant activity"/>
    <property type="evidence" value="ECO:0007669"/>
    <property type="project" value="InterPro"/>
</dbReference>
<dbReference type="GO" id="GO:0016491">
    <property type="term" value="F:oxidoreductase activity"/>
    <property type="evidence" value="ECO:0007669"/>
    <property type="project" value="InterPro"/>
</dbReference>
<accession>A0A521BDC9</accession>
<keyword evidence="3" id="KW-1185">Reference proteome</keyword>
<sequence>MSATPSTMLELGTQAPDFKLPSVNGGELSLNYASQSKGFVVMFICNHCPYVLHIEDELVNVANEYIAKGIGFIAISSNDVENYPEDSPEKMAQKNYPFPYLFDESQEVAKDYNAACTPDIFVFNKDRELVYRGQFDDSRPKNDKPVTGKDLRTALDAVLEGKTIPEEKQIPSIGCNIKWKPGNEPDYFG</sequence>
<dbReference type="InterPro" id="IPR000866">
    <property type="entry name" value="AhpC/TSA"/>
</dbReference>
<dbReference type="CDD" id="cd02969">
    <property type="entry name" value="PRX_like1"/>
    <property type="match status" value="1"/>
</dbReference>
<gene>
    <name evidence="2" type="ORF">SAMN06265219_102203</name>
</gene>
<dbReference type="Gene3D" id="3.40.30.10">
    <property type="entry name" value="Glutaredoxin"/>
    <property type="match status" value="1"/>
</dbReference>
<feature type="domain" description="Thioredoxin" evidence="1">
    <location>
        <begin position="9"/>
        <end position="160"/>
    </location>
</feature>
<evidence type="ECO:0000313" key="2">
    <source>
        <dbReference type="EMBL" id="SMO45069.1"/>
    </source>
</evidence>
<dbReference type="SUPFAM" id="SSF52833">
    <property type="entry name" value="Thioredoxin-like"/>
    <property type="match status" value="1"/>
</dbReference>
<name>A0A521BDC9_9BACT</name>
<dbReference type="EMBL" id="FXTP01000002">
    <property type="protein sequence ID" value="SMO45069.1"/>
    <property type="molecule type" value="Genomic_DNA"/>
</dbReference>
<evidence type="ECO:0000313" key="3">
    <source>
        <dbReference type="Proteomes" id="UP000317557"/>
    </source>
</evidence>
<protein>
    <submittedName>
        <fullName evidence="2">Peroxiredoxin</fullName>
    </submittedName>
</protein>
<dbReference type="PANTHER" id="PTHR43640:SF1">
    <property type="entry name" value="THIOREDOXIN-DEPENDENT PEROXIREDOXIN"/>
    <property type="match status" value="1"/>
</dbReference>
<dbReference type="InterPro" id="IPR047262">
    <property type="entry name" value="PRX-like1"/>
</dbReference>